<dbReference type="Proteomes" id="UP000323454">
    <property type="component" value="Unassembled WGS sequence"/>
</dbReference>
<dbReference type="FunFam" id="1.10.1200.10:FF:000005">
    <property type="entry name" value="Nonribosomal peptide synthetase 1"/>
    <property type="match status" value="2"/>
</dbReference>
<organism evidence="8 9">
    <name type="scientific">Solihabitans fulvus</name>
    <dbReference type="NCBI Taxonomy" id="1892852"/>
    <lineage>
        <taxon>Bacteria</taxon>
        <taxon>Bacillati</taxon>
        <taxon>Actinomycetota</taxon>
        <taxon>Actinomycetes</taxon>
        <taxon>Pseudonocardiales</taxon>
        <taxon>Pseudonocardiaceae</taxon>
        <taxon>Solihabitans</taxon>
    </lineage>
</organism>
<feature type="domain" description="Carrier" evidence="7">
    <location>
        <begin position="1964"/>
        <end position="2039"/>
    </location>
</feature>
<dbReference type="EMBL" id="VUOB01000002">
    <property type="protein sequence ID" value="KAA2266548.1"/>
    <property type="molecule type" value="Genomic_DNA"/>
</dbReference>
<dbReference type="GO" id="GO:0008610">
    <property type="term" value="P:lipid biosynthetic process"/>
    <property type="evidence" value="ECO:0007669"/>
    <property type="project" value="UniProtKB-ARBA"/>
</dbReference>
<dbReference type="FunFam" id="3.40.50.980:FF:000001">
    <property type="entry name" value="Non-ribosomal peptide synthetase"/>
    <property type="match status" value="1"/>
</dbReference>
<dbReference type="SMART" id="SM00823">
    <property type="entry name" value="PKS_PP"/>
    <property type="match status" value="2"/>
</dbReference>
<comment type="caution">
    <text evidence="8">The sequence shown here is derived from an EMBL/GenBank/DDBJ whole genome shotgun (WGS) entry which is preliminary data.</text>
</comment>
<dbReference type="InterPro" id="IPR045851">
    <property type="entry name" value="AMP-bd_C_sf"/>
</dbReference>
<comment type="similarity">
    <text evidence="2">Belongs to the ATP-dependent AMP-binding enzyme family.</text>
</comment>
<keyword evidence="3" id="KW-0596">Phosphopantetheine</keyword>
<feature type="compositionally biased region" description="Basic residues" evidence="6">
    <location>
        <begin position="8"/>
        <end position="20"/>
    </location>
</feature>
<dbReference type="FunFam" id="3.30.300.30:FF:000010">
    <property type="entry name" value="Enterobactin synthetase component F"/>
    <property type="match status" value="1"/>
</dbReference>
<dbReference type="Pfam" id="PF00668">
    <property type="entry name" value="Condensation"/>
    <property type="match status" value="3"/>
</dbReference>
<dbReference type="Gene3D" id="2.30.38.10">
    <property type="entry name" value="Luciferase, Domain 3"/>
    <property type="match status" value="1"/>
</dbReference>
<dbReference type="Gene3D" id="3.40.50.980">
    <property type="match status" value="2"/>
</dbReference>
<dbReference type="Gene3D" id="3.30.300.30">
    <property type="match status" value="1"/>
</dbReference>
<dbReference type="Gene3D" id="3.30.559.30">
    <property type="entry name" value="Nonribosomal peptide synthetase, condensation domain"/>
    <property type="match status" value="3"/>
</dbReference>
<feature type="domain" description="Carrier" evidence="7">
    <location>
        <begin position="977"/>
        <end position="1051"/>
    </location>
</feature>
<dbReference type="Gene3D" id="3.30.559.10">
    <property type="entry name" value="Chloramphenicol acetyltransferase-like domain"/>
    <property type="match status" value="3"/>
</dbReference>
<evidence type="ECO:0000256" key="3">
    <source>
        <dbReference type="ARBA" id="ARBA00022450"/>
    </source>
</evidence>
<dbReference type="OrthoDB" id="2472181at2"/>
<dbReference type="InterPro" id="IPR025110">
    <property type="entry name" value="AMP-bd_C"/>
</dbReference>
<keyword evidence="4" id="KW-0597">Phosphoprotein</keyword>
<dbReference type="Gene3D" id="1.10.1200.10">
    <property type="entry name" value="ACP-like"/>
    <property type="match status" value="2"/>
</dbReference>
<evidence type="ECO:0000313" key="9">
    <source>
        <dbReference type="Proteomes" id="UP000323454"/>
    </source>
</evidence>
<reference evidence="8 9" key="1">
    <citation type="submission" date="2019-09" db="EMBL/GenBank/DDBJ databases">
        <title>Goodfellowia gen. nov., a new genus of the Pseudonocardineae related to Actinoalloteichus, containing Goodfellowia coeruleoviolacea gen. nov., comb. nov. gen. nov., comb. nov.</title>
        <authorList>
            <person name="Labeda D."/>
        </authorList>
    </citation>
    <scope>NUCLEOTIDE SEQUENCE [LARGE SCALE GENOMIC DNA]</scope>
    <source>
        <strain evidence="8 9">AN110305</strain>
    </source>
</reference>
<gene>
    <name evidence="8" type="ORF">F0L68_02070</name>
</gene>
<dbReference type="GO" id="GO:0031177">
    <property type="term" value="F:phosphopantetheine binding"/>
    <property type="evidence" value="ECO:0007669"/>
    <property type="project" value="InterPro"/>
</dbReference>
<evidence type="ECO:0000259" key="7">
    <source>
        <dbReference type="PROSITE" id="PS50075"/>
    </source>
</evidence>
<protein>
    <submittedName>
        <fullName evidence="8">Amino acid adenylation domain-containing protein</fullName>
    </submittedName>
</protein>
<evidence type="ECO:0000313" key="8">
    <source>
        <dbReference type="EMBL" id="KAA2266548.1"/>
    </source>
</evidence>
<dbReference type="Pfam" id="PF13193">
    <property type="entry name" value="AMP-binding_C"/>
    <property type="match status" value="1"/>
</dbReference>
<dbReference type="InterPro" id="IPR006162">
    <property type="entry name" value="Ppantetheine_attach_site"/>
</dbReference>
<dbReference type="CDD" id="cd12117">
    <property type="entry name" value="A_NRPS_Srf_like"/>
    <property type="match status" value="1"/>
</dbReference>
<feature type="region of interest" description="Disordered" evidence="6">
    <location>
        <begin position="1"/>
        <end position="41"/>
    </location>
</feature>
<dbReference type="InterPro" id="IPR023213">
    <property type="entry name" value="CAT-like_dom_sf"/>
</dbReference>
<dbReference type="InterPro" id="IPR001242">
    <property type="entry name" value="Condensation_dom"/>
</dbReference>
<dbReference type="PROSITE" id="PS50075">
    <property type="entry name" value="CARRIER"/>
    <property type="match status" value="2"/>
</dbReference>
<sequence length="2059" mass="222304">MAISHWSPVRRCRRSRHRGPASRNGQMTYEAPPTQSATEPYPLSSAQRRLWFLEQLRPGGSEYNTSIGYRLHGPLDVGALRAALNGLVIRHESLRTTFRNVDGSGVRVVNPPFEVPLRLREAAPGEETDAALLDEVTRPFDLREGPLVRALLLRHDRAEHLLVLAMHHLVTDGWSMGVLTVELGKLYSAAARGRPATLPPVSYPDPSARPAQPDLDAQIAYWQRQLAGVTPLELPTDRPRPAERSSAGAIHRSTIPAPLTARVAALARSMATTLFTTLAAATQVLLARHSGQRDIAIGAVTSGRDRDDLENLVGFFVNTIVVRAEVDGSASFAEFLGRVRSTVVDAMANDQVPFDRLVELTQPERDASRPPLVQAMVVLQNTPAPLPDLVGVECADLELPRAAALFELSFEFRLADGELRTTIEYSTDLFDAATIARLAEQLAVLLAGIVADPGCALARLPVLPPAERRLVLTEWNDTGTAEPGCLHELFARRALERPDAVAVTVEGAGLTYRELDIRANRLAHALAARGVRPDTLVGLFLPRGADAIVAMLGILKAGGAYVPLDPAYPADRIALLVNDSGLRLVVADAAARDRLPPGVEAVGADEGALAGYPGHAPEVAVAPDNLAYLMYTSGSGGRPKGVLVVHGAVARLCADEHVRFAPADVLTQYGTLSFDSSTFEIWGALLSGARLAVCSETPTATGLAADGVTTLWLTAGMFHEIAGVDLELFGGVRRLLSGGDVLSPQHCGRVVRRFPGLALTNCYGPTEGTAFTTCHDIREADTLGASVPIGRPIIGTRCYVLDTDLNPVPIGAPGELYIGGDGLARGYLNDAGLTAERFVADPFGVGTRLYRSGDVVRWSADGVLHFLGRVDNQVKIRGFRVEVGEIEAALLRHPRVESAVVLAREDIRDHKRLVGYVVPRGEVDPGELRAFLESTLPAYLVPNAFVVVDRMPLTNNGKIDRAALPRPETPADRSYLAPRTEHEEILAQVWAEVLGLEWVGVHDNFFDLGGDSILSIQLVARARQRGLTVTSKQVFLRQTVAGLAASATRCGPGAAPDRAPVSGPVPLTPIQRWFFDTVGDRPEHFNQWIALDLVADVDPDAVRAAVRALVRQHDALRLRFERRDGDWHQDGAAEADTAGCFRRVAPADADPVGRAALFDRVVAETQAGLRLDTGPLLAAVFGELDAGPRLVLIAHHLVVDGISWRILVEDLATAYRQAVAGEDVDLGPRTTSFQDWSRRLCEHVASGALDDQLPYWAEAADGPTEGAGGPPRTITARLPAEPTAALLRDVPAAYRTQINDVLLGAVARVCADWTGRDRVAFDLEGHGREELFDDVDLSRTVGWFTTLFPCALTVPRGGWGTVLKAVKEQLRAVPTRGLGHGALRYLGGHHLGTREALLRFNYLGRFDEFAADGLCRSAPTPIRLDRADPANGSARLDVTASVTADGELAVDWTFSPDVHEESVVRGLAERTLSALAEIIRHCAEPGSGGCTPSDFPLVALGQADLDLLCGNGHDVADVYPLTPMQGGMLFHSLSAPGVYFEQLCFTLTDVADLDALARSWQGVVDTTPALRAAVVWEGLPEPVQVVRRRARLPISRHDWRGLSQDRQDEELRRLLAEDRAAGLDLGSAPLLRLAIARLDGARVRLVWSFHHILLDGWSTFQVLSDTIAGVRGGPIPSARRPFRDHLAWLSEQDGAATEEHWRAVLADFRAPTALPYDRPPGAAHRACSTAAVTGELSVADSALLTAFAKRNRLTVNAIVQGMWALLLAKHSGERDVCFGAVVSGRPADLVGVDTIVGMFINTVPVRVDVGTAGDLVAWLRGLQDAQVESRRFEHVSLAALRRWSGLPAGSNLFDSVIVFENYPVDRDALTADGIQLEKVTAVEITNYPLNLVAAGGSRHTDRLSYLVGYDPELFDRATAEAIATGFRDLVAALARDSVRPVAPSRPRPRRPVVAPIPDEQPYVAPRNRTEQAVARIWADVLAVDRVGANDNFFALGGDSILSIRVAARLRAEFGATLPPRVLFDNPTVGALAMMFEHPTIEAMARLVDLGTEPAHDYEL</sequence>
<accession>A0A5B2XRL3</accession>
<dbReference type="PANTHER" id="PTHR45398:SF1">
    <property type="entry name" value="ENZYME, PUTATIVE (JCVI)-RELATED"/>
    <property type="match status" value="1"/>
</dbReference>
<dbReference type="CDD" id="cd19531">
    <property type="entry name" value="LCL_NRPS-like"/>
    <property type="match status" value="1"/>
</dbReference>
<keyword evidence="5" id="KW-0045">Antibiotic biosynthesis</keyword>
<evidence type="ECO:0000256" key="4">
    <source>
        <dbReference type="ARBA" id="ARBA00022553"/>
    </source>
</evidence>
<comment type="cofactor">
    <cofactor evidence="1">
        <name>pantetheine 4'-phosphate</name>
        <dbReference type="ChEBI" id="CHEBI:47942"/>
    </cofactor>
</comment>
<dbReference type="InterPro" id="IPR009081">
    <property type="entry name" value="PP-bd_ACP"/>
</dbReference>
<dbReference type="CDD" id="cd19534">
    <property type="entry name" value="E_NRPS"/>
    <property type="match status" value="1"/>
</dbReference>
<dbReference type="Pfam" id="PF00501">
    <property type="entry name" value="AMP-binding"/>
    <property type="match status" value="1"/>
</dbReference>
<proteinExistence type="inferred from homology"/>
<dbReference type="InterPro" id="IPR020806">
    <property type="entry name" value="PKS_PP-bd"/>
</dbReference>
<dbReference type="InterPro" id="IPR010071">
    <property type="entry name" value="AA_adenyl_dom"/>
</dbReference>
<evidence type="ECO:0000256" key="2">
    <source>
        <dbReference type="ARBA" id="ARBA00006432"/>
    </source>
</evidence>
<dbReference type="Pfam" id="PF00550">
    <property type="entry name" value="PP-binding"/>
    <property type="match status" value="2"/>
</dbReference>
<dbReference type="InterPro" id="IPR010060">
    <property type="entry name" value="NRPS_synth"/>
</dbReference>
<evidence type="ECO:0000256" key="6">
    <source>
        <dbReference type="SAM" id="MobiDB-lite"/>
    </source>
</evidence>
<dbReference type="GO" id="GO:0003824">
    <property type="term" value="F:catalytic activity"/>
    <property type="evidence" value="ECO:0007669"/>
    <property type="project" value="InterPro"/>
</dbReference>
<evidence type="ECO:0000256" key="1">
    <source>
        <dbReference type="ARBA" id="ARBA00001957"/>
    </source>
</evidence>
<dbReference type="PANTHER" id="PTHR45398">
    <property type="match status" value="1"/>
</dbReference>
<dbReference type="InterPro" id="IPR000873">
    <property type="entry name" value="AMP-dep_synth/lig_dom"/>
</dbReference>
<dbReference type="CDD" id="cd19543">
    <property type="entry name" value="DCL_NRPS"/>
    <property type="match status" value="1"/>
</dbReference>
<dbReference type="GO" id="GO:0043041">
    <property type="term" value="P:amino acid activation for nonribosomal peptide biosynthetic process"/>
    <property type="evidence" value="ECO:0007669"/>
    <property type="project" value="UniProtKB-ARBA"/>
</dbReference>
<dbReference type="GO" id="GO:0044550">
    <property type="term" value="P:secondary metabolite biosynthetic process"/>
    <property type="evidence" value="ECO:0007669"/>
    <property type="project" value="UniProtKB-ARBA"/>
</dbReference>
<evidence type="ECO:0000256" key="5">
    <source>
        <dbReference type="ARBA" id="ARBA00023194"/>
    </source>
</evidence>
<reference evidence="8 9" key="2">
    <citation type="submission" date="2019-09" db="EMBL/GenBank/DDBJ databases">
        <authorList>
            <person name="Jin C."/>
        </authorList>
    </citation>
    <scope>NUCLEOTIDE SEQUENCE [LARGE SCALE GENOMIC DNA]</scope>
    <source>
        <strain evidence="8 9">AN110305</strain>
    </source>
</reference>
<dbReference type="PROSITE" id="PS00012">
    <property type="entry name" value="PHOSPHOPANTETHEINE"/>
    <property type="match status" value="2"/>
</dbReference>
<dbReference type="FunFam" id="2.30.38.10:FF:000001">
    <property type="entry name" value="Non-ribosomal peptide synthetase PvdI"/>
    <property type="match status" value="1"/>
</dbReference>
<dbReference type="GO" id="GO:0017000">
    <property type="term" value="P:antibiotic biosynthetic process"/>
    <property type="evidence" value="ECO:0007669"/>
    <property type="project" value="UniProtKB-KW"/>
</dbReference>
<dbReference type="NCBIfam" id="TIGR01720">
    <property type="entry name" value="NRPS-para261"/>
    <property type="match status" value="1"/>
</dbReference>
<dbReference type="SUPFAM" id="SSF56801">
    <property type="entry name" value="Acetyl-CoA synthetase-like"/>
    <property type="match status" value="1"/>
</dbReference>
<dbReference type="SUPFAM" id="SSF52777">
    <property type="entry name" value="CoA-dependent acyltransferases"/>
    <property type="match status" value="6"/>
</dbReference>
<keyword evidence="9" id="KW-1185">Reference proteome</keyword>
<dbReference type="SUPFAM" id="SSF47336">
    <property type="entry name" value="ACP-like"/>
    <property type="match status" value="2"/>
</dbReference>
<dbReference type="NCBIfam" id="TIGR01733">
    <property type="entry name" value="AA-adenyl-dom"/>
    <property type="match status" value="1"/>
</dbReference>
<dbReference type="FunFam" id="3.40.50.12780:FF:000012">
    <property type="entry name" value="Non-ribosomal peptide synthetase"/>
    <property type="match status" value="1"/>
</dbReference>
<name>A0A5B2XRL3_9PSEU</name>
<dbReference type="InterPro" id="IPR036736">
    <property type="entry name" value="ACP-like_sf"/>
</dbReference>